<organism evidence="1">
    <name type="scientific">marine sediment metagenome</name>
    <dbReference type="NCBI Taxonomy" id="412755"/>
    <lineage>
        <taxon>unclassified sequences</taxon>
        <taxon>metagenomes</taxon>
        <taxon>ecological metagenomes</taxon>
    </lineage>
</organism>
<proteinExistence type="predicted"/>
<gene>
    <name evidence="1" type="ORF">S03H2_52914</name>
</gene>
<dbReference type="EMBL" id="BARU01033653">
    <property type="protein sequence ID" value="GAH69860.1"/>
    <property type="molecule type" value="Genomic_DNA"/>
</dbReference>
<name>X1IKR6_9ZZZZ</name>
<dbReference type="AlphaFoldDB" id="X1IKR6"/>
<sequence length="75" mass="8911">MQNISKNKLLLEINEMNRIEVQQKIIQTEYDQIISDLFFLADFSTLQNIFENINQKSNPTVGKRFFNLFGKKEKI</sequence>
<protein>
    <submittedName>
        <fullName evidence="1">Uncharacterized protein</fullName>
    </submittedName>
</protein>
<accession>X1IKR6</accession>
<reference evidence="1" key="1">
    <citation type="journal article" date="2014" name="Front. Microbiol.">
        <title>High frequency of phylogenetically diverse reductive dehalogenase-homologous genes in deep subseafloor sedimentary metagenomes.</title>
        <authorList>
            <person name="Kawai M."/>
            <person name="Futagami T."/>
            <person name="Toyoda A."/>
            <person name="Takaki Y."/>
            <person name="Nishi S."/>
            <person name="Hori S."/>
            <person name="Arai W."/>
            <person name="Tsubouchi T."/>
            <person name="Morono Y."/>
            <person name="Uchiyama I."/>
            <person name="Ito T."/>
            <person name="Fujiyama A."/>
            <person name="Inagaki F."/>
            <person name="Takami H."/>
        </authorList>
    </citation>
    <scope>NUCLEOTIDE SEQUENCE</scope>
    <source>
        <strain evidence="1">Expedition CK06-06</strain>
    </source>
</reference>
<comment type="caution">
    <text evidence="1">The sequence shown here is derived from an EMBL/GenBank/DDBJ whole genome shotgun (WGS) entry which is preliminary data.</text>
</comment>
<evidence type="ECO:0000313" key="1">
    <source>
        <dbReference type="EMBL" id="GAH69860.1"/>
    </source>
</evidence>